<feature type="region of interest" description="Disordered" evidence="1">
    <location>
        <begin position="93"/>
        <end position="362"/>
    </location>
</feature>
<comment type="caution">
    <text evidence="2">The sequence shown here is derived from an EMBL/GenBank/DDBJ whole genome shotgun (WGS) entry which is preliminary data.</text>
</comment>
<dbReference type="AlphaFoldDB" id="A0AAW1Q4L1"/>
<protein>
    <submittedName>
        <fullName evidence="2">Uncharacterized protein</fullName>
    </submittedName>
</protein>
<accession>A0AAW1Q4L1</accession>
<feature type="region of interest" description="Disordered" evidence="1">
    <location>
        <begin position="375"/>
        <end position="440"/>
    </location>
</feature>
<feature type="compositionally biased region" description="Basic and acidic residues" evidence="1">
    <location>
        <begin position="119"/>
        <end position="138"/>
    </location>
</feature>
<feature type="compositionally biased region" description="Low complexity" evidence="1">
    <location>
        <begin position="512"/>
        <end position="544"/>
    </location>
</feature>
<feature type="compositionally biased region" description="Polar residues" evidence="1">
    <location>
        <begin position="293"/>
        <end position="302"/>
    </location>
</feature>
<dbReference type="EMBL" id="JALJOR010000005">
    <property type="protein sequence ID" value="KAK9816970.1"/>
    <property type="molecule type" value="Genomic_DNA"/>
</dbReference>
<organism evidence="2 3">
    <name type="scientific">[Myrmecia] bisecta</name>
    <dbReference type="NCBI Taxonomy" id="41462"/>
    <lineage>
        <taxon>Eukaryota</taxon>
        <taxon>Viridiplantae</taxon>
        <taxon>Chlorophyta</taxon>
        <taxon>core chlorophytes</taxon>
        <taxon>Trebouxiophyceae</taxon>
        <taxon>Trebouxiales</taxon>
        <taxon>Trebouxiaceae</taxon>
        <taxon>Myrmecia</taxon>
    </lineage>
</organism>
<feature type="region of interest" description="Disordered" evidence="1">
    <location>
        <begin position="39"/>
        <end position="68"/>
    </location>
</feature>
<proteinExistence type="predicted"/>
<evidence type="ECO:0000256" key="1">
    <source>
        <dbReference type="SAM" id="MobiDB-lite"/>
    </source>
</evidence>
<feature type="region of interest" description="Disordered" evidence="1">
    <location>
        <begin position="473"/>
        <end position="574"/>
    </location>
</feature>
<sequence>MPSHGGLDPPDRLRPAQRLSATYPAGELCVYSAARNKQSRSKTLRVSARSGGDTPLLAKPAARSCSGLRARSCQQVERWLKGHSPALGASIAASAAAKEDKNRAKRDVAGPGSGSARFAGERSDRSDRADRDIQRRSSDGSSARTGWRATGPRQVDAGGHAHTGRGPVTPRSGGSGPHRSHSFGREPGDEGFGSQNAFKSFRSSSSLPAPLLSPRALAPGRQPYGFGPEPVHAANGRGGGFDARGPRHGPRGGSSDGGFKPGHRGGFDHDYPSLGGPARHTWQPQSPRLKPSEQPQEGNWTSRLAEVPAHVTAHPLLPNGTSGASALAAGTSQPQPRMADTIQAAAAAAAATPALSDKQRAELVERRQAKQLIPIVTSASLTRERPGSNKSKSLTHSAASAAAAPGTLRPLGDALGRSRSMPSAAKKADDPVPGSGSTLTLSLGLRRGMAAGQAATDANPAGVAAGGVIPEVPAAANGTATPTSAAAAAKPAVRERDRSNFFQSLRKKADKASSNASISPASSLDASGSAALVQSAGAAGTAGKAEAEGQHPSSATPHSSGDLGVEHGEASGEMSAAAIDSAAVELTPQQRAADVAEKVPASPVQAISPALQQVKHSDSARRDSFDLNDPRLKVTEEEEAFLRSLGWTGDDDDAEGGLTEEEIAAFNAKAAALQARTACPRFPPAVAVPAQAPVANGQLHPAVVGSYGSFVSSSDSDSD</sequence>
<feature type="compositionally biased region" description="Low complexity" evidence="1">
    <location>
        <begin position="473"/>
        <end position="491"/>
    </location>
</feature>
<feature type="compositionally biased region" description="Low complexity" evidence="1">
    <location>
        <begin position="320"/>
        <end position="332"/>
    </location>
</feature>
<feature type="compositionally biased region" description="Basic and acidic residues" evidence="1">
    <location>
        <begin position="97"/>
        <end position="108"/>
    </location>
</feature>
<evidence type="ECO:0000313" key="2">
    <source>
        <dbReference type="EMBL" id="KAK9816970.1"/>
    </source>
</evidence>
<feature type="compositionally biased region" description="Gly residues" evidence="1">
    <location>
        <begin position="251"/>
        <end position="260"/>
    </location>
</feature>
<dbReference type="PANTHER" id="PTHR34112:SF13">
    <property type="entry name" value="OS04G0448200 PROTEIN"/>
    <property type="match status" value="1"/>
</dbReference>
<name>A0AAW1Q4L1_9CHLO</name>
<gene>
    <name evidence="2" type="ORF">WJX72_007623</name>
</gene>
<dbReference type="PANTHER" id="PTHR34112">
    <property type="entry name" value="C-JUN-AMINO-TERMINAL KINASE-INTERACTING PROTEIN"/>
    <property type="match status" value="1"/>
</dbReference>
<evidence type="ECO:0000313" key="3">
    <source>
        <dbReference type="Proteomes" id="UP001489004"/>
    </source>
</evidence>
<reference evidence="2 3" key="1">
    <citation type="journal article" date="2024" name="Nat. Commun.">
        <title>Phylogenomics reveals the evolutionary origins of lichenization in chlorophyte algae.</title>
        <authorList>
            <person name="Puginier C."/>
            <person name="Libourel C."/>
            <person name="Otte J."/>
            <person name="Skaloud P."/>
            <person name="Haon M."/>
            <person name="Grisel S."/>
            <person name="Petersen M."/>
            <person name="Berrin J.G."/>
            <person name="Delaux P.M."/>
            <person name="Dal Grande F."/>
            <person name="Keller J."/>
        </authorList>
    </citation>
    <scope>NUCLEOTIDE SEQUENCE [LARGE SCALE GENOMIC DNA]</scope>
    <source>
        <strain evidence="2 3">SAG 2043</strain>
    </source>
</reference>
<keyword evidence="3" id="KW-1185">Reference proteome</keyword>
<dbReference type="Proteomes" id="UP001489004">
    <property type="component" value="Unassembled WGS sequence"/>
</dbReference>
<feature type="compositionally biased region" description="Low complexity" evidence="1">
    <location>
        <begin position="197"/>
        <end position="219"/>
    </location>
</feature>